<organism evidence="1 2">
    <name type="scientific">Cotesia glomerata</name>
    <name type="common">Lepidopteran parasitic wasp</name>
    <name type="synonym">Apanteles glomeratus</name>
    <dbReference type="NCBI Taxonomy" id="32391"/>
    <lineage>
        <taxon>Eukaryota</taxon>
        <taxon>Metazoa</taxon>
        <taxon>Ecdysozoa</taxon>
        <taxon>Arthropoda</taxon>
        <taxon>Hexapoda</taxon>
        <taxon>Insecta</taxon>
        <taxon>Pterygota</taxon>
        <taxon>Neoptera</taxon>
        <taxon>Endopterygota</taxon>
        <taxon>Hymenoptera</taxon>
        <taxon>Apocrita</taxon>
        <taxon>Ichneumonoidea</taxon>
        <taxon>Braconidae</taxon>
        <taxon>Microgastrinae</taxon>
        <taxon>Cotesia</taxon>
    </lineage>
</organism>
<gene>
    <name evidence="1" type="ORF">KQX54_000576</name>
</gene>
<protein>
    <submittedName>
        <fullName evidence="1">Uncharacterized protein</fullName>
    </submittedName>
</protein>
<dbReference type="Proteomes" id="UP000826195">
    <property type="component" value="Unassembled WGS sequence"/>
</dbReference>
<accession>A0AAV7HGM1</accession>
<evidence type="ECO:0000313" key="2">
    <source>
        <dbReference type="Proteomes" id="UP000826195"/>
    </source>
</evidence>
<sequence>MKGSGLKEVWSLIYAEKSTEKMLDFQLLTLMLVDSKAKPDEQTILEKLEANSTVMKAGDAVGLQMNVVGERGKTS</sequence>
<name>A0AAV7HGM1_COTGL</name>
<proteinExistence type="predicted"/>
<dbReference type="EMBL" id="JAHXZJ010002668">
    <property type="protein sequence ID" value="KAH0537410.1"/>
    <property type="molecule type" value="Genomic_DNA"/>
</dbReference>
<reference evidence="1 2" key="1">
    <citation type="journal article" date="2021" name="J. Hered.">
        <title>A chromosome-level genome assembly of the parasitoid wasp, Cotesia glomerata (Hymenoptera: Braconidae).</title>
        <authorList>
            <person name="Pinto B.J."/>
            <person name="Weis J.J."/>
            <person name="Gamble T."/>
            <person name="Ode P.J."/>
            <person name="Paul R."/>
            <person name="Zaspel J.M."/>
        </authorList>
    </citation>
    <scope>NUCLEOTIDE SEQUENCE [LARGE SCALE GENOMIC DNA]</scope>
    <source>
        <strain evidence="1">CgM1</strain>
    </source>
</reference>
<comment type="caution">
    <text evidence="1">The sequence shown here is derived from an EMBL/GenBank/DDBJ whole genome shotgun (WGS) entry which is preliminary data.</text>
</comment>
<evidence type="ECO:0000313" key="1">
    <source>
        <dbReference type="EMBL" id="KAH0537410.1"/>
    </source>
</evidence>
<keyword evidence="2" id="KW-1185">Reference proteome</keyword>
<dbReference type="AlphaFoldDB" id="A0AAV7HGM1"/>